<evidence type="ECO:0000256" key="1">
    <source>
        <dbReference type="SAM" id="MobiDB-lite"/>
    </source>
</evidence>
<dbReference type="CDD" id="cd18785">
    <property type="entry name" value="SF2_C"/>
    <property type="match status" value="1"/>
</dbReference>
<organism evidence="2 3">
    <name type="scientific">Colletotrichum chrysophilum</name>
    <dbReference type="NCBI Taxonomy" id="1836956"/>
    <lineage>
        <taxon>Eukaryota</taxon>
        <taxon>Fungi</taxon>
        <taxon>Dikarya</taxon>
        <taxon>Ascomycota</taxon>
        <taxon>Pezizomycotina</taxon>
        <taxon>Sordariomycetes</taxon>
        <taxon>Hypocreomycetidae</taxon>
        <taxon>Glomerellales</taxon>
        <taxon>Glomerellaceae</taxon>
        <taxon>Colletotrichum</taxon>
        <taxon>Colletotrichum gloeosporioides species complex</taxon>
    </lineage>
</organism>
<dbReference type="AlphaFoldDB" id="A0AAD8ZZK9"/>
<accession>A0AAD8ZZK9</accession>
<proteinExistence type="predicted"/>
<feature type="region of interest" description="Disordered" evidence="1">
    <location>
        <begin position="46"/>
        <end position="101"/>
    </location>
</feature>
<protein>
    <recommendedName>
        <fullName evidence="4">Helicase C-terminal domain-containing protein</fullName>
    </recommendedName>
</protein>
<evidence type="ECO:0000313" key="2">
    <source>
        <dbReference type="EMBL" id="KAK1838378.1"/>
    </source>
</evidence>
<name>A0AAD8ZZK9_9PEZI</name>
<dbReference type="Proteomes" id="UP001243330">
    <property type="component" value="Unassembled WGS sequence"/>
</dbReference>
<dbReference type="SUPFAM" id="SSF52540">
    <property type="entry name" value="P-loop containing nucleoside triphosphate hydrolases"/>
    <property type="match status" value="1"/>
</dbReference>
<reference evidence="2" key="1">
    <citation type="submission" date="2023-01" db="EMBL/GenBank/DDBJ databases">
        <title>Colletotrichum chrysophilum M932 genome sequence.</title>
        <authorList>
            <person name="Baroncelli R."/>
        </authorList>
    </citation>
    <scope>NUCLEOTIDE SEQUENCE</scope>
    <source>
        <strain evidence="2">M932</strain>
    </source>
</reference>
<evidence type="ECO:0008006" key="4">
    <source>
        <dbReference type="Google" id="ProtNLM"/>
    </source>
</evidence>
<dbReference type="EMBL" id="JAQOWY010000841">
    <property type="protein sequence ID" value="KAK1838378.1"/>
    <property type="molecule type" value="Genomic_DNA"/>
</dbReference>
<keyword evidence="3" id="KW-1185">Reference proteome</keyword>
<comment type="caution">
    <text evidence="2">The sequence shown here is derived from an EMBL/GenBank/DDBJ whole genome shotgun (WGS) entry which is preliminary data.</text>
</comment>
<gene>
    <name evidence="2" type="ORF">CCHR01_18994</name>
</gene>
<dbReference type="Gene3D" id="3.40.50.300">
    <property type="entry name" value="P-loop containing nucleotide triphosphate hydrolases"/>
    <property type="match status" value="1"/>
</dbReference>
<sequence length="271" mass="28306">MCWLAATDIHRRVPYRGYGYRVPSAAGRAPELASLSLPADTIDGDDAGRARGLVPGADAGGGSTDGAGPDDEGQLSVPGGAGEGRERGGGAAGCGDGEAARGKDVRAAEGATTGLGTGVDIEGIVVVIHAEQPYGLVDFVQQTGRGGRRAGEVVESIIVESCKDIAGAELCDRCEEQGRSAAISNSDGAETREGEAGGEGHCIYIDKVLPVAFMGLRSWRVQQLAKREFGIDIGEEDEFFTWLGAQRQFHGLNGTNMHSLWEAIIWEAYEG</sequence>
<dbReference type="InterPro" id="IPR027417">
    <property type="entry name" value="P-loop_NTPase"/>
</dbReference>
<evidence type="ECO:0000313" key="3">
    <source>
        <dbReference type="Proteomes" id="UP001243330"/>
    </source>
</evidence>
<feature type="non-terminal residue" evidence="2">
    <location>
        <position position="1"/>
    </location>
</feature>